<dbReference type="OrthoDB" id="9813689at2"/>
<dbReference type="EMBL" id="CP020465">
    <property type="protein sequence ID" value="ASP49825.1"/>
    <property type="molecule type" value="Genomic_DNA"/>
</dbReference>
<gene>
    <name evidence="9" type="ORF">B5D82_00910</name>
</gene>
<evidence type="ECO:0000256" key="8">
    <source>
        <dbReference type="SAM" id="Phobius"/>
    </source>
</evidence>
<dbReference type="PANTHER" id="PTHR20855:SF3">
    <property type="entry name" value="LD03007P"/>
    <property type="match status" value="1"/>
</dbReference>
<feature type="transmembrane region" description="Helical" evidence="8">
    <location>
        <begin position="25"/>
        <end position="45"/>
    </location>
</feature>
<keyword evidence="6 8" id="KW-0472">Membrane</keyword>
<proteinExistence type="inferred from homology"/>
<feature type="binding site" evidence="7">
    <location>
        <position position="193"/>
    </location>
    <ligand>
        <name>Zn(2+)</name>
        <dbReference type="ChEBI" id="CHEBI:29105"/>
    </ligand>
</feature>
<dbReference type="Proteomes" id="UP000202259">
    <property type="component" value="Chromosome"/>
</dbReference>
<dbReference type="GO" id="GO:0005886">
    <property type="term" value="C:plasma membrane"/>
    <property type="evidence" value="ECO:0007669"/>
    <property type="project" value="UniProtKB-SubCell"/>
</dbReference>
<evidence type="ECO:0000256" key="2">
    <source>
        <dbReference type="ARBA" id="ARBA00008488"/>
    </source>
</evidence>
<feature type="transmembrane region" description="Helical" evidence="8">
    <location>
        <begin position="84"/>
        <end position="104"/>
    </location>
</feature>
<keyword evidence="5 8" id="KW-1133">Transmembrane helix</keyword>
<keyword evidence="4 8" id="KW-0812">Transmembrane</keyword>
<evidence type="ECO:0000256" key="1">
    <source>
        <dbReference type="ARBA" id="ARBA00004651"/>
    </source>
</evidence>
<comment type="subcellular location">
    <subcellularLocation>
        <location evidence="1">Cell membrane</location>
        <topology evidence="1">Multi-pass membrane protein</topology>
    </subcellularLocation>
</comment>
<evidence type="ECO:0000256" key="6">
    <source>
        <dbReference type="ARBA" id="ARBA00023136"/>
    </source>
</evidence>
<evidence type="ECO:0000313" key="10">
    <source>
        <dbReference type="Proteomes" id="UP000202259"/>
    </source>
</evidence>
<feature type="transmembrane region" description="Helical" evidence="8">
    <location>
        <begin position="167"/>
        <end position="185"/>
    </location>
</feature>
<dbReference type="AlphaFoldDB" id="A0A222GD54"/>
<evidence type="ECO:0008006" key="11">
    <source>
        <dbReference type="Google" id="ProtNLM"/>
    </source>
</evidence>
<organism evidence="9 10">
    <name type="scientific">Cognaticolwellia beringensis</name>
    <dbReference type="NCBI Taxonomy" id="1967665"/>
    <lineage>
        <taxon>Bacteria</taxon>
        <taxon>Pseudomonadati</taxon>
        <taxon>Pseudomonadota</taxon>
        <taxon>Gammaproteobacteria</taxon>
        <taxon>Alteromonadales</taxon>
        <taxon>Colwelliaceae</taxon>
        <taxon>Cognaticolwellia</taxon>
    </lineage>
</organism>
<feature type="binding site" evidence="7">
    <location>
        <position position="197"/>
    </location>
    <ligand>
        <name>Zn(2+)</name>
        <dbReference type="ChEBI" id="CHEBI:29105"/>
    </ligand>
</feature>
<dbReference type="Pfam" id="PF03006">
    <property type="entry name" value="HlyIII"/>
    <property type="match status" value="1"/>
</dbReference>
<keyword evidence="10" id="KW-1185">Reference proteome</keyword>
<keyword evidence="3" id="KW-1003">Cell membrane</keyword>
<evidence type="ECO:0000256" key="4">
    <source>
        <dbReference type="ARBA" id="ARBA00022692"/>
    </source>
</evidence>
<feature type="transmembrane region" description="Helical" evidence="8">
    <location>
        <begin position="194"/>
        <end position="215"/>
    </location>
</feature>
<sequence length="216" mass="23895">MGIYNVQTQEYGVAEEIINAVSHGLAALLSVAGLTLLVTLAWIQLDVVKVVSFSIYGASLVLLFSASTLYHALLHERAKSIFKLLDHCAIYLLIAGTYTPLMLVTLADDIGPPILAIIWGLAILGIAFKVKFGNKYKKLSLSTYLGLGLISLTFIHKLNDKLAPEGMFLLALGGIIYGLGTIFYVRKNKKYSHAIWHFFVFLAAVCHFFMIFFYVL</sequence>
<protein>
    <recommendedName>
        <fullName evidence="11">Hemolysin III</fullName>
    </recommendedName>
</protein>
<name>A0A222GD54_9GAMM</name>
<evidence type="ECO:0000313" key="9">
    <source>
        <dbReference type="EMBL" id="ASP49825.1"/>
    </source>
</evidence>
<evidence type="ECO:0000256" key="5">
    <source>
        <dbReference type="ARBA" id="ARBA00022989"/>
    </source>
</evidence>
<dbReference type="KEGG" id="cber:B5D82_00910"/>
<evidence type="ECO:0000256" key="7">
    <source>
        <dbReference type="PIRSR" id="PIRSR604254-1"/>
    </source>
</evidence>
<feature type="transmembrane region" description="Helical" evidence="8">
    <location>
        <begin position="110"/>
        <end position="127"/>
    </location>
</feature>
<dbReference type="PANTHER" id="PTHR20855">
    <property type="entry name" value="ADIPOR/PROGESTIN RECEPTOR-RELATED"/>
    <property type="match status" value="1"/>
</dbReference>
<keyword evidence="7" id="KW-0862">Zinc</keyword>
<dbReference type="InterPro" id="IPR004254">
    <property type="entry name" value="AdipoR/HlyIII-related"/>
</dbReference>
<reference evidence="9 10" key="1">
    <citation type="submission" date="2017-08" db="EMBL/GenBank/DDBJ databases">
        <title>Complete genome of Colwellia sp. NB097-1, a psychrophile bacterium ioslated from Bering Sea.</title>
        <authorList>
            <person name="Chen X."/>
        </authorList>
    </citation>
    <scope>NUCLEOTIDE SEQUENCE [LARGE SCALE GENOMIC DNA]</scope>
    <source>
        <strain evidence="9 10">NB097-1</strain>
    </source>
</reference>
<dbReference type="GO" id="GO:0140911">
    <property type="term" value="F:pore-forming activity"/>
    <property type="evidence" value="ECO:0007669"/>
    <property type="project" value="InterPro"/>
</dbReference>
<dbReference type="GO" id="GO:0046872">
    <property type="term" value="F:metal ion binding"/>
    <property type="evidence" value="ECO:0007669"/>
    <property type="project" value="UniProtKB-KW"/>
</dbReference>
<evidence type="ECO:0000256" key="3">
    <source>
        <dbReference type="ARBA" id="ARBA00022475"/>
    </source>
</evidence>
<keyword evidence="7" id="KW-0479">Metal-binding</keyword>
<comment type="similarity">
    <text evidence="2">Belongs to the UPF0073 (Hly-III) family.</text>
</comment>
<accession>A0A222GD54</accession>
<feature type="binding site" evidence="7">
    <location>
        <position position="71"/>
    </location>
    <ligand>
        <name>Zn(2+)</name>
        <dbReference type="ChEBI" id="CHEBI:29105"/>
    </ligand>
</feature>
<dbReference type="NCBIfam" id="TIGR01065">
    <property type="entry name" value="hlyIII"/>
    <property type="match status" value="1"/>
</dbReference>
<feature type="transmembrane region" description="Helical" evidence="8">
    <location>
        <begin position="51"/>
        <end position="72"/>
    </location>
</feature>
<dbReference type="InterPro" id="IPR005744">
    <property type="entry name" value="Hy-lIII"/>
</dbReference>
<feature type="transmembrane region" description="Helical" evidence="8">
    <location>
        <begin position="139"/>
        <end position="155"/>
    </location>
</feature>